<accession>A0AAJ7WBE9</accession>
<keyword evidence="3" id="KW-1185">Reference proteome</keyword>
<keyword evidence="2" id="KW-0732">Signal</keyword>
<evidence type="ECO:0000256" key="1">
    <source>
        <dbReference type="SAM" id="MobiDB-lite"/>
    </source>
</evidence>
<feature type="compositionally biased region" description="Polar residues" evidence="1">
    <location>
        <begin position="212"/>
        <end position="223"/>
    </location>
</feature>
<feature type="region of interest" description="Disordered" evidence="1">
    <location>
        <begin position="26"/>
        <end position="56"/>
    </location>
</feature>
<evidence type="ECO:0000256" key="2">
    <source>
        <dbReference type="SAM" id="SignalP"/>
    </source>
</evidence>
<feature type="compositionally biased region" description="Low complexity" evidence="1">
    <location>
        <begin position="262"/>
        <end position="275"/>
    </location>
</feature>
<feature type="region of interest" description="Disordered" evidence="1">
    <location>
        <begin position="131"/>
        <end position="156"/>
    </location>
</feature>
<feature type="chain" id="PRO_5042572796" evidence="2">
    <location>
        <begin position="20"/>
        <end position="403"/>
    </location>
</feature>
<dbReference type="GeneID" id="113464469"/>
<sequence length="403" mass="45844">MAQLAMLPLVLLLASHTMADIMVQPGYGRSTSESHSTKQPIMQSSENDEQSKTEEDPGYHLELHPVYTNSYDIPAHALSPFYHSPYLIPPISRTAYRRFLKGNGVVEGIPAMIPPQYYPFIPPVVHNRRRRSIDGGLDTTEQKTKRSKDDDVAKKSTLENNKLSVFDAQSQDEKRVNVRQSSGLFGLDPSNMYTYYQQQTPTQSNLAEYDTNSMKDASQQARANSEAETEEQILRRKEGNPVKITFPQVNMENLQHAMLLQRSASQSEQQQQVEQNGEELAADTKSTSDSDESSATSLSARTKNHAHQHIKLSDGTKVKVKSPHHQSSDITINYPYNNNQYYPNQPVQIARTPVYQTAAYQAPIYSTSYTVPYVYYITPQTYSPLVYRFYWGNQYSQPLIYYI</sequence>
<organism evidence="3 4">
    <name type="scientific">Ceratina calcarata</name>
    <dbReference type="NCBI Taxonomy" id="156304"/>
    <lineage>
        <taxon>Eukaryota</taxon>
        <taxon>Metazoa</taxon>
        <taxon>Ecdysozoa</taxon>
        <taxon>Arthropoda</taxon>
        <taxon>Hexapoda</taxon>
        <taxon>Insecta</taxon>
        <taxon>Pterygota</taxon>
        <taxon>Neoptera</taxon>
        <taxon>Endopterygota</taxon>
        <taxon>Hymenoptera</taxon>
        <taxon>Apocrita</taxon>
        <taxon>Aculeata</taxon>
        <taxon>Apoidea</taxon>
        <taxon>Anthophila</taxon>
        <taxon>Apidae</taxon>
        <taxon>Ceratina</taxon>
        <taxon>Zadontomerus</taxon>
    </lineage>
</organism>
<dbReference type="Proteomes" id="UP000694925">
    <property type="component" value="Unplaced"/>
</dbReference>
<gene>
    <name evidence="4" type="primary">LOC113464469</name>
</gene>
<feature type="region of interest" description="Disordered" evidence="1">
    <location>
        <begin position="262"/>
        <end position="331"/>
    </location>
</feature>
<feature type="compositionally biased region" description="Basic and acidic residues" evidence="1">
    <location>
        <begin position="140"/>
        <end position="156"/>
    </location>
</feature>
<feature type="compositionally biased region" description="Low complexity" evidence="1">
    <location>
        <begin position="282"/>
        <end position="300"/>
    </location>
</feature>
<dbReference type="KEGG" id="ccal:113464469"/>
<dbReference type="AlphaFoldDB" id="A0AAJ7WBE9"/>
<dbReference type="RefSeq" id="XP_026670206.1">
    <property type="nucleotide sequence ID" value="XM_026814405.1"/>
</dbReference>
<protein>
    <submittedName>
        <fullName evidence="4">Uncharacterized protein LOC113464469 isoform X1</fullName>
    </submittedName>
</protein>
<feature type="compositionally biased region" description="Polar residues" evidence="1">
    <location>
        <begin position="29"/>
        <end position="45"/>
    </location>
</feature>
<name>A0AAJ7WBE9_9HYME</name>
<feature type="region of interest" description="Disordered" evidence="1">
    <location>
        <begin position="212"/>
        <end position="241"/>
    </location>
</feature>
<proteinExistence type="predicted"/>
<feature type="signal peptide" evidence="2">
    <location>
        <begin position="1"/>
        <end position="19"/>
    </location>
</feature>
<evidence type="ECO:0000313" key="4">
    <source>
        <dbReference type="RefSeq" id="XP_026670206.1"/>
    </source>
</evidence>
<reference evidence="4" key="1">
    <citation type="submission" date="2025-08" db="UniProtKB">
        <authorList>
            <consortium name="RefSeq"/>
        </authorList>
    </citation>
    <scope>IDENTIFICATION</scope>
    <source>
        <tissue evidence="4">Whole body</tissue>
    </source>
</reference>
<evidence type="ECO:0000313" key="3">
    <source>
        <dbReference type="Proteomes" id="UP000694925"/>
    </source>
</evidence>